<dbReference type="GO" id="GO:0031369">
    <property type="term" value="F:translation initiation factor binding"/>
    <property type="evidence" value="ECO:0007669"/>
    <property type="project" value="TreeGrafter"/>
</dbReference>
<dbReference type="InterPro" id="IPR038506">
    <property type="entry name" value="GLE1-like_sf"/>
</dbReference>
<evidence type="ECO:0000256" key="1">
    <source>
        <dbReference type="ARBA" id="ARBA00004567"/>
    </source>
</evidence>
<keyword evidence="5" id="KW-0653">Protein transport</keyword>
<proteinExistence type="inferred from homology"/>
<evidence type="ECO:0000256" key="9">
    <source>
        <dbReference type="ARBA" id="ARBA00026227"/>
    </source>
</evidence>
<keyword evidence="7" id="KW-0906">Nuclear pore complex</keyword>
<dbReference type="GO" id="GO:0005737">
    <property type="term" value="C:cytoplasm"/>
    <property type="evidence" value="ECO:0007669"/>
    <property type="project" value="TreeGrafter"/>
</dbReference>
<dbReference type="InterPro" id="IPR012476">
    <property type="entry name" value="GLE1"/>
</dbReference>
<evidence type="ECO:0000256" key="8">
    <source>
        <dbReference type="ARBA" id="ARBA00023242"/>
    </source>
</evidence>
<comment type="subcellular location">
    <subcellularLocation>
        <location evidence="1">Nucleus</location>
        <location evidence="1">Nuclear pore complex</location>
    </subcellularLocation>
</comment>
<name>A0A5N5LSV9_9ROSI</name>
<dbReference type="GO" id="GO:0044614">
    <property type="term" value="C:nuclear pore cytoplasmic filaments"/>
    <property type="evidence" value="ECO:0007669"/>
    <property type="project" value="TreeGrafter"/>
</dbReference>
<keyword evidence="8" id="KW-0539">Nucleus</keyword>
<feature type="compositionally biased region" description="Basic and acidic residues" evidence="11">
    <location>
        <begin position="17"/>
        <end position="35"/>
    </location>
</feature>
<keyword evidence="4" id="KW-0509">mRNA transport</keyword>
<feature type="region of interest" description="Disordered" evidence="11">
    <location>
        <begin position="17"/>
        <end position="77"/>
    </location>
</feature>
<keyword evidence="12" id="KW-0812">Transmembrane</keyword>
<evidence type="ECO:0000256" key="3">
    <source>
        <dbReference type="ARBA" id="ARBA00022448"/>
    </source>
</evidence>
<sequence length="389" mass="43901">MQAKLRIEETKMAALEAERRAAKEAGEKEASEASKRIAAAPSQQEAAKPQLIADSSNLNLQPQGSGSNRTKKSQTTGDVVRAAQTALTLEQGRLLKLKELEEANRTLIMTSNMDFSNHERHISRLIRQIRGIKENVRVKASELVKILKNPSCPQTISVAAFAKKVIWIVSLVCCSYKVVSHCESPDNAVFACGHVIVLVTSQVPQAMDLILAEFHRACIYTVPKHIVYSKSFFESKEAYYKDIGHREDDGKLESEKDYLKRLESYMKLYGALVQTEVQGVPNIHGPKEGWAWLARFLNDLPANMYTAVALNAFLQTAGFALFRKYKSQFTKMLLIILNDFLKALREREDSELNPIILEIQSYIEDNKFRQEPEGRSLQGQLLSSRVYSY</sequence>
<comment type="similarity">
    <text evidence="2">Belongs to the GLE1 family.</text>
</comment>
<evidence type="ECO:0000256" key="5">
    <source>
        <dbReference type="ARBA" id="ARBA00022927"/>
    </source>
</evidence>
<evidence type="ECO:0000256" key="10">
    <source>
        <dbReference type="ARBA" id="ARBA00029983"/>
    </source>
</evidence>
<feature type="compositionally biased region" description="Polar residues" evidence="11">
    <location>
        <begin position="53"/>
        <end position="77"/>
    </location>
</feature>
<feature type="transmembrane region" description="Helical" evidence="12">
    <location>
        <begin position="304"/>
        <end position="322"/>
    </location>
</feature>
<dbReference type="Proteomes" id="UP000326939">
    <property type="component" value="Chromosome 8"/>
</dbReference>
<evidence type="ECO:0000313" key="14">
    <source>
        <dbReference type="Proteomes" id="UP000326939"/>
    </source>
</evidence>
<dbReference type="GO" id="GO:0015031">
    <property type="term" value="P:protein transport"/>
    <property type="evidence" value="ECO:0007669"/>
    <property type="project" value="UniProtKB-KW"/>
</dbReference>
<accession>A0A5N5LSV9</accession>
<gene>
    <name evidence="13" type="ORF">DKX38_013338</name>
</gene>
<dbReference type="Pfam" id="PF07817">
    <property type="entry name" value="GLE1"/>
    <property type="match status" value="1"/>
</dbReference>
<dbReference type="Gene3D" id="1.25.40.510">
    <property type="entry name" value="GLE1-like"/>
    <property type="match status" value="1"/>
</dbReference>
<organism evidence="13 14">
    <name type="scientific">Salix brachista</name>
    <dbReference type="NCBI Taxonomy" id="2182728"/>
    <lineage>
        <taxon>Eukaryota</taxon>
        <taxon>Viridiplantae</taxon>
        <taxon>Streptophyta</taxon>
        <taxon>Embryophyta</taxon>
        <taxon>Tracheophyta</taxon>
        <taxon>Spermatophyta</taxon>
        <taxon>Magnoliopsida</taxon>
        <taxon>eudicotyledons</taxon>
        <taxon>Gunneridae</taxon>
        <taxon>Pentapetalae</taxon>
        <taxon>rosids</taxon>
        <taxon>fabids</taxon>
        <taxon>Malpighiales</taxon>
        <taxon>Salicaceae</taxon>
        <taxon>Saliceae</taxon>
        <taxon>Salix</taxon>
    </lineage>
</organism>
<dbReference type="EMBL" id="VDCV01000008">
    <property type="protein sequence ID" value="KAB5545226.1"/>
    <property type="molecule type" value="Genomic_DNA"/>
</dbReference>
<evidence type="ECO:0000313" key="13">
    <source>
        <dbReference type="EMBL" id="KAB5545226.1"/>
    </source>
</evidence>
<dbReference type="PANTHER" id="PTHR12960:SF0">
    <property type="entry name" value="MRNA EXPORT FACTOR GLE1"/>
    <property type="match status" value="1"/>
</dbReference>
<evidence type="ECO:0000256" key="2">
    <source>
        <dbReference type="ARBA" id="ARBA00011056"/>
    </source>
</evidence>
<keyword evidence="6" id="KW-0811">Translocation</keyword>
<reference evidence="14" key="1">
    <citation type="journal article" date="2019" name="Gigascience">
        <title>De novo genome assembly of the endangered Acer yangbiense, a plant species with extremely small populations endemic to Yunnan Province, China.</title>
        <authorList>
            <person name="Yang J."/>
            <person name="Wariss H.M."/>
            <person name="Tao L."/>
            <person name="Zhang R."/>
            <person name="Yun Q."/>
            <person name="Hollingsworth P."/>
            <person name="Dao Z."/>
            <person name="Luo G."/>
            <person name="Guo H."/>
            <person name="Ma Y."/>
            <person name="Sun W."/>
        </authorList>
    </citation>
    <scope>NUCLEOTIDE SEQUENCE [LARGE SCALE GENOMIC DNA]</scope>
    <source>
        <strain evidence="14">cv. br00</strain>
    </source>
</reference>
<keyword evidence="12" id="KW-0472">Membrane</keyword>
<evidence type="ECO:0000256" key="11">
    <source>
        <dbReference type="SAM" id="MobiDB-lite"/>
    </source>
</evidence>
<dbReference type="GO" id="GO:0005543">
    <property type="term" value="F:phospholipid binding"/>
    <property type="evidence" value="ECO:0007669"/>
    <property type="project" value="TreeGrafter"/>
</dbReference>
<dbReference type="GO" id="GO:0016973">
    <property type="term" value="P:poly(A)+ mRNA export from nucleus"/>
    <property type="evidence" value="ECO:0007669"/>
    <property type="project" value="InterPro"/>
</dbReference>
<evidence type="ECO:0000256" key="7">
    <source>
        <dbReference type="ARBA" id="ARBA00023132"/>
    </source>
</evidence>
<keyword evidence="12" id="KW-1133">Transmembrane helix</keyword>
<evidence type="ECO:0000256" key="4">
    <source>
        <dbReference type="ARBA" id="ARBA00022816"/>
    </source>
</evidence>
<protein>
    <recommendedName>
        <fullName evidence="9">mRNA export factor GLE1</fullName>
    </recommendedName>
    <alternativeName>
        <fullName evidence="10">Nucleoporin GLE1</fullName>
    </alternativeName>
</protein>
<evidence type="ECO:0000256" key="12">
    <source>
        <dbReference type="SAM" id="Phobius"/>
    </source>
</evidence>
<dbReference type="AlphaFoldDB" id="A0A5N5LSV9"/>
<comment type="caution">
    <text evidence="13">The sequence shown here is derived from an EMBL/GenBank/DDBJ whole genome shotgun (WGS) entry which is preliminary data.</text>
</comment>
<dbReference type="PANTHER" id="PTHR12960">
    <property type="entry name" value="GLE-1-RELATED"/>
    <property type="match status" value="1"/>
</dbReference>
<dbReference type="GO" id="GO:0000822">
    <property type="term" value="F:inositol hexakisphosphate binding"/>
    <property type="evidence" value="ECO:0007669"/>
    <property type="project" value="TreeGrafter"/>
</dbReference>
<keyword evidence="3" id="KW-0813">Transport</keyword>
<evidence type="ECO:0000256" key="6">
    <source>
        <dbReference type="ARBA" id="ARBA00023010"/>
    </source>
</evidence>
<keyword evidence="14" id="KW-1185">Reference proteome</keyword>